<evidence type="ECO:0000313" key="2">
    <source>
        <dbReference type="Proteomes" id="UP001161247"/>
    </source>
</evidence>
<protein>
    <submittedName>
        <fullName evidence="1">OLC1v1023166C1</fullName>
    </submittedName>
</protein>
<name>A0AAV1BZC5_OLDCO</name>
<dbReference type="AlphaFoldDB" id="A0AAV1BZC5"/>
<reference evidence="1" key="1">
    <citation type="submission" date="2023-03" db="EMBL/GenBank/DDBJ databases">
        <authorList>
            <person name="Julca I."/>
        </authorList>
    </citation>
    <scope>NUCLEOTIDE SEQUENCE</scope>
</reference>
<dbReference type="Proteomes" id="UP001161247">
    <property type="component" value="Chromosome 1"/>
</dbReference>
<organism evidence="1 2">
    <name type="scientific">Oldenlandia corymbosa var. corymbosa</name>
    <dbReference type="NCBI Taxonomy" id="529605"/>
    <lineage>
        <taxon>Eukaryota</taxon>
        <taxon>Viridiplantae</taxon>
        <taxon>Streptophyta</taxon>
        <taxon>Embryophyta</taxon>
        <taxon>Tracheophyta</taxon>
        <taxon>Spermatophyta</taxon>
        <taxon>Magnoliopsida</taxon>
        <taxon>eudicotyledons</taxon>
        <taxon>Gunneridae</taxon>
        <taxon>Pentapetalae</taxon>
        <taxon>asterids</taxon>
        <taxon>lamiids</taxon>
        <taxon>Gentianales</taxon>
        <taxon>Rubiaceae</taxon>
        <taxon>Rubioideae</taxon>
        <taxon>Spermacoceae</taxon>
        <taxon>Hedyotis-Oldenlandia complex</taxon>
        <taxon>Oldenlandia</taxon>
    </lineage>
</organism>
<gene>
    <name evidence="1" type="ORF">OLC1_LOCUS1246</name>
</gene>
<dbReference type="EMBL" id="OX459118">
    <property type="protein sequence ID" value="CAI9088744.1"/>
    <property type="molecule type" value="Genomic_DNA"/>
</dbReference>
<keyword evidence="2" id="KW-1185">Reference proteome</keyword>
<proteinExistence type="predicted"/>
<evidence type="ECO:0000313" key="1">
    <source>
        <dbReference type="EMBL" id="CAI9088744.1"/>
    </source>
</evidence>
<accession>A0AAV1BZC5</accession>
<sequence>MGGLGLKKPSVMNQALLMRLGWMVLDDPETIWVRAFKAKYGLDDPMGPEVLKTQNPSVIYSALKNIFDCQCKKGLDGLLIMERKSSFGRMFGLLGPKHLRNRRLGQFQRPKKIDMFLIL</sequence>